<keyword evidence="1" id="KW-1133">Transmembrane helix</keyword>
<keyword evidence="1" id="KW-0472">Membrane</keyword>
<dbReference type="AlphaFoldDB" id="A0A6L7GGW9"/>
<sequence length="97" mass="10149">MSEQIIIAAVALAGIALVALVALRGWQGWLALKERELERVPAAAASARYEIDSGTHMGSAVANPGLANPGFGSARIEIADLKERIRKLEAIASGVDL</sequence>
<protein>
    <submittedName>
        <fullName evidence="2">Uncharacterized protein</fullName>
    </submittedName>
</protein>
<name>A0A6L7GGW9_9SPHN</name>
<organism evidence="2 3">
    <name type="scientific">Allopontixanthobacter confluentis</name>
    <dbReference type="NCBI Taxonomy" id="1849021"/>
    <lineage>
        <taxon>Bacteria</taxon>
        <taxon>Pseudomonadati</taxon>
        <taxon>Pseudomonadota</taxon>
        <taxon>Alphaproteobacteria</taxon>
        <taxon>Sphingomonadales</taxon>
        <taxon>Erythrobacteraceae</taxon>
        <taxon>Allopontixanthobacter</taxon>
    </lineage>
</organism>
<accession>A0A6L7GGW9</accession>
<evidence type="ECO:0000313" key="3">
    <source>
        <dbReference type="Proteomes" id="UP000473531"/>
    </source>
</evidence>
<dbReference type="EMBL" id="WTYU01000001">
    <property type="protein sequence ID" value="MXP14716.1"/>
    <property type="molecule type" value="Genomic_DNA"/>
</dbReference>
<proteinExistence type="predicted"/>
<dbReference type="Proteomes" id="UP000473531">
    <property type="component" value="Unassembled WGS sequence"/>
</dbReference>
<keyword evidence="3" id="KW-1185">Reference proteome</keyword>
<feature type="transmembrane region" description="Helical" evidence="1">
    <location>
        <begin position="6"/>
        <end position="26"/>
    </location>
</feature>
<gene>
    <name evidence="2" type="ORF">GRI44_08125</name>
</gene>
<comment type="caution">
    <text evidence="2">The sequence shown here is derived from an EMBL/GenBank/DDBJ whole genome shotgun (WGS) entry which is preliminary data.</text>
</comment>
<dbReference type="OrthoDB" id="7429032at2"/>
<keyword evidence="1" id="KW-0812">Transmembrane</keyword>
<evidence type="ECO:0000256" key="1">
    <source>
        <dbReference type="SAM" id="Phobius"/>
    </source>
</evidence>
<evidence type="ECO:0000313" key="2">
    <source>
        <dbReference type="EMBL" id="MXP14716.1"/>
    </source>
</evidence>
<reference evidence="2 3" key="1">
    <citation type="submission" date="2019-12" db="EMBL/GenBank/DDBJ databases">
        <title>Genomic-based taxomic classification of the family Erythrobacteraceae.</title>
        <authorList>
            <person name="Xu L."/>
        </authorList>
    </citation>
    <scope>NUCLEOTIDE SEQUENCE [LARGE SCALE GENOMIC DNA]</scope>
    <source>
        <strain evidence="2 3">KCTC 52259</strain>
    </source>
</reference>
<dbReference type="RefSeq" id="WP_160601019.1">
    <property type="nucleotide sequence ID" value="NZ_WTYU01000001.1"/>
</dbReference>